<dbReference type="Proteomes" id="UP001063350">
    <property type="component" value="Chromosome"/>
</dbReference>
<dbReference type="AlphaFoldDB" id="A0A915U178"/>
<protein>
    <submittedName>
        <fullName evidence="2">Uncharacterized protein</fullName>
    </submittedName>
</protein>
<evidence type="ECO:0000313" key="3">
    <source>
        <dbReference type="Proteomes" id="UP001063350"/>
    </source>
</evidence>
<gene>
    <name evidence="2" type="ORF">GF1_19770</name>
</gene>
<proteinExistence type="predicted"/>
<reference evidence="2" key="1">
    <citation type="submission" date="2020-12" db="EMBL/GenBank/DDBJ databases">
        <title>Desulfobium dissulfuricans gen. nov., sp. nov., a novel mesophilic, sulfate-reducing bacterium isolated from a deep-sea hydrothermal vent.</title>
        <authorList>
            <person name="Hashimoto Y."/>
            <person name="Tame A."/>
            <person name="Sawayama S."/>
            <person name="Miyazaki J."/>
            <person name="Takai K."/>
            <person name="Nakagawa S."/>
        </authorList>
    </citation>
    <scope>NUCLEOTIDE SEQUENCE</scope>
    <source>
        <strain evidence="2">GF1</strain>
    </source>
</reference>
<keyword evidence="3" id="KW-1185">Reference proteome</keyword>
<keyword evidence="1" id="KW-0472">Membrane</keyword>
<organism evidence="2 3">
    <name type="scientific">Desulfolithobacter dissulfuricans</name>
    <dbReference type="NCBI Taxonomy" id="2795293"/>
    <lineage>
        <taxon>Bacteria</taxon>
        <taxon>Pseudomonadati</taxon>
        <taxon>Thermodesulfobacteriota</taxon>
        <taxon>Desulfobulbia</taxon>
        <taxon>Desulfobulbales</taxon>
        <taxon>Desulfobulbaceae</taxon>
        <taxon>Desulfolithobacter</taxon>
    </lineage>
</organism>
<keyword evidence="1" id="KW-1133">Transmembrane helix</keyword>
<sequence>MMNRESIIQREKGKILTRPEAVDTEVNKVTMGALGMFAGLVGAWALACIIGGIVASTEVTGLLDGWFHAVSGL</sequence>
<dbReference type="KEGG" id="ddu:GF1_19770"/>
<name>A0A915U178_9BACT</name>
<evidence type="ECO:0000256" key="1">
    <source>
        <dbReference type="SAM" id="Phobius"/>
    </source>
</evidence>
<keyword evidence="1" id="KW-0812">Transmembrane</keyword>
<evidence type="ECO:0000313" key="2">
    <source>
        <dbReference type="EMBL" id="BCO09601.1"/>
    </source>
</evidence>
<accession>A0A915U178</accession>
<dbReference type="EMBL" id="AP024233">
    <property type="protein sequence ID" value="BCO09601.1"/>
    <property type="molecule type" value="Genomic_DNA"/>
</dbReference>
<feature type="transmembrane region" description="Helical" evidence="1">
    <location>
        <begin position="34"/>
        <end position="55"/>
    </location>
</feature>
<dbReference type="RefSeq" id="WP_267926352.1">
    <property type="nucleotide sequence ID" value="NZ_AP024233.1"/>
</dbReference>